<evidence type="ECO:0000256" key="1">
    <source>
        <dbReference type="SAM" id="MobiDB-lite"/>
    </source>
</evidence>
<feature type="region of interest" description="Disordered" evidence="1">
    <location>
        <begin position="29"/>
        <end position="81"/>
    </location>
</feature>
<feature type="domain" description="DUF4232" evidence="3">
    <location>
        <begin position="102"/>
        <end position="202"/>
    </location>
</feature>
<dbReference type="InterPro" id="IPR025326">
    <property type="entry name" value="DUF4232"/>
</dbReference>
<keyword evidence="5" id="KW-1185">Reference proteome</keyword>
<dbReference type="KEGG" id="apre:CNX65_03680"/>
<evidence type="ECO:0000313" key="5">
    <source>
        <dbReference type="Proteomes" id="UP000218505"/>
    </source>
</evidence>
<evidence type="ECO:0000256" key="2">
    <source>
        <dbReference type="SAM" id="SignalP"/>
    </source>
</evidence>
<protein>
    <recommendedName>
        <fullName evidence="3">DUF4232 domain-containing protein</fullName>
    </recommendedName>
</protein>
<dbReference type="AlphaFoldDB" id="A0A290Z0G8"/>
<feature type="compositionally biased region" description="Low complexity" evidence="1">
    <location>
        <begin position="29"/>
        <end position="56"/>
    </location>
</feature>
<evidence type="ECO:0000259" key="3">
    <source>
        <dbReference type="Pfam" id="PF14016"/>
    </source>
</evidence>
<name>A0A290Z0G8_9PSEU</name>
<dbReference type="Pfam" id="PF14016">
    <property type="entry name" value="DUF4232"/>
    <property type="match status" value="1"/>
</dbReference>
<accession>A0A290Z0G8</accession>
<dbReference type="PROSITE" id="PS51257">
    <property type="entry name" value="PROKAR_LIPOPROTEIN"/>
    <property type="match status" value="1"/>
</dbReference>
<dbReference type="RefSeq" id="WP_096491502.1">
    <property type="nucleotide sequence ID" value="NZ_CP023445.1"/>
</dbReference>
<feature type="signal peptide" evidence="2">
    <location>
        <begin position="1"/>
        <end position="26"/>
    </location>
</feature>
<keyword evidence="2" id="KW-0732">Signal</keyword>
<feature type="chain" id="PRO_5038686012" description="DUF4232 domain-containing protein" evidence="2">
    <location>
        <begin position="27"/>
        <end position="226"/>
    </location>
</feature>
<dbReference type="EMBL" id="CP023445">
    <property type="protein sequence ID" value="ATE52497.1"/>
    <property type="molecule type" value="Genomic_DNA"/>
</dbReference>
<organism evidence="4 5">
    <name type="scientific">Actinosynnema pretiosum</name>
    <dbReference type="NCBI Taxonomy" id="42197"/>
    <lineage>
        <taxon>Bacteria</taxon>
        <taxon>Bacillati</taxon>
        <taxon>Actinomycetota</taxon>
        <taxon>Actinomycetes</taxon>
        <taxon>Pseudonocardiales</taxon>
        <taxon>Pseudonocardiaceae</taxon>
        <taxon>Actinosynnema</taxon>
    </lineage>
</organism>
<evidence type="ECO:0000313" key="4">
    <source>
        <dbReference type="EMBL" id="ATE52497.1"/>
    </source>
</evidence>
<gene>
    <name evidence="4" type="ORF">CNX65_03680</name>
</gene>
<dbReference type="Proteomes" id="UP000218505">
    <property type="component" value="Chromosome"/>
</dbReference>
<reference evidence="4" key="1">
    <citation type="submission" date="2017-09" db="EMBL/GenBank/DDBJ databases">
        <title>Complete Genome Sequence of ansamitocin-producing Bacterium Actinosynnema pretiosum X47.</title>
        <authorList>
            <person name="Cao G."/>
            <person name="Zong G."/>
            <person name="Zhong C."/>
            <person name="Fu J."/>
        </authorList>
    </citation>
    <scope>NUCLEOTIDE SEQUENCE [LARGE SCALE GENOMIC DNA]</scope>
    <source>
        <strain evidence="4">X47</strain>
    </source>
</reference>
<proteinExistence type="predicted"/>
<sequence>MRTNTKRVVRGATTVAALAAFGALSACSPGQTTGAASSAPATASSATPAADSSPAPQGGAGGTRVSGGADALRSNGAEPASGEELCATAEAGIGTDFPHRGGSPDQKALQLLFRNDTATRCTLQGFPGVQFRKGSGETWDLVRNDDPIKPVSLAPGESTNAQLVFLGSDGAEGTSHWTPDTILVTPPNTTDTQSFPWQFGTLVRQDGATRPGTRIGGVGVVDVGNR</sequence>